<comment type="caution">
    <text evidence="2">The sequence shown here is derived from an EMBL/GenBank/DDBJ whole genome shotgun (WGS) entry which is preliminary data.</text>
</comment>
<dbReference type="EMBL" id="RCMK01000560">
    <property type="protein sequence ID" value="KAG2921911.1"/>
    <property type="molecule type" value="Genomic_DNA"/>
</dbReference>
<evidence type="ECO:0000313" key="3">
    <source>
        <dbReference type="Proteomes" id="UP000697107"/>
    </source>
</evidence>
<accession>A0A8T1ENX2</accession>
<dbReference type="Proteomes" id="UP000697107">
    <property type="component" value="Unassembled WGS sequence"/>
</dbReference>
<protein>
    <submittedName>
        <fullName evidence="2">Uncharacterized protein</fullName>
    </submittedName>
</protein>
<dbReference type="EMBL" id="RCML01002405">
    <property type="protein sequence ID" value="KAG2958002.1"/>
    <property type="molecule type" value="Genomic_DNA"/>
</dbReference>
<organism evidence="2 3">
    <name type="scientific">Phytophthora cactorum</name>
    <dbReference type="NCBI Taxonomy" id="29920"/>
    <lineage>
        <taxon>Eukaryota</taxon>
        <taxon>Sar</taxon>
        <taxon>Stramenopiles</taxon>
        <taxon>Oomycota</taxon>
        <taxon>Peronosporomycetes</taxon>
        <taxon>Peronosporales</taxon>
        <taxon>Peronosporaceae</taxon>
        <taxon>Phytophthora</taxon>
    </lineage>
</organism>
<evidence type="ECO:0000313" key="2">
    <source>
        <dbReference type="EMBL" id="KAG2958002.1"/>
    </source>
</evidence>
<evidence type="ECO:0000313" key="1">
    <source>
        <dbReference type="EMBL" id="KAG2921911.1"/>
    </source>
</evidence>
<dbReference type="Proteomes" id="UP000736787">
    <property type="component" value="Unassembled WGS sequence"/>
</dbReference>
<sequence length="80" mass="8468">MLFEDDAVCIHWLSFSKFPKPLEVTLDACVSPPGATVPAVCVISFSPPKSITVDVAAKEATTTTAEAQENYAGGIVAKKR</sequence>
<gene>
    <name evidence="1" type="ORF">PC117_g16121</name>
    <name evidence="2" type="ORF">PC118_g23741</name>
</gene>
<dbReference type="AlphaFoldDB" id="A0A8T1ENX2"/>
<reference evidence="2" key="1">
    <citation type="submission" date="2018-10" db="EMBL/GenBank/DDBJ databases">
        <title>Effector identification in a new, highly contiguous assembly of the strawberry crown rot pathogen Phytophthora cactorum.</title>
        <authorList>
            <person name="Armitage A.D."/>
            <person name="Nellist C.F."/>
            <person name="Bates H."/>
            <person name="Vickerstaff R.J."/>
            <person name="Harrison R.J."/>
        </authorList>
    </citation>
    <scope>NUCLEOTIDE SEQUENCE</scope>
    <source>
        <strain evidence="1">4040</strain>
        <strain evidence="2">P415</strain>
    </source>
</reference>
<proteinExistence type="predicted"/>
<name>A0A8T1ENX2_9STRA</name>